<dbReference type="InterPro" id="IPR025993">
    <property type="entry name" value="Ceramide_glucosylTrfase"/>
</dbReference>
<dbReference type="EMBL" id="LT598456">
    <property type="protein sequence ID" value="SCU79886.1"/>
    <property type="molecule type" value="Genomic_DNA"/>
</dbReference>
<keyword evidence="7" id="KW-0328">Glycosyltransferase</keyword>
<proteinExistence type="inferred from homology"/>
<name>A0A1G4ISR1_9SACH</name>
<dbReference type="STRING" id="1266660.A0A1G4ISR1"/>
<dbReference type="GO" id="GO:0006679">
    <property type="term" value="P:glucosylceramide biosynthetic process"/>
    <property type="evidence" value="ECO:0007669"/>
    <property type="project" value="TreeGrafter"/>
</dbReference>
<evidence type="ECO:0000256" key="6">
    <source>
        <dbReference type="ARBA" id="ARBA00019988"/>
    </source>
</evidence>
<dbReference type="UniPathway" id="UPA00222"/>
<evidence type="ECO:0000256" key="14">
    <source>
        <dbReference type="ARBA" id="ARBA00032575"/>
    </source>
</evidence>
<evidence type="ECO:0000313" key="17">
    <source>
        <dbReference type="Proteomes" id="UP000190274"/>
    </source>
</evidence>
<dbReference type="AlphaFoldDB" id="A0A1G4ISR1"/>
<keyword evidence="11 15" id="KW-0472">Membrane</keyword>
<evidence type="ECO:0000256" key="5">
    <source>
        <dbReference type="ARBA" id="ARBA00012699"/>
    </source>
</evidence>
<accession>A0A1G4ISR1</accession>
<dbReference type="InterPro" id="IPR029044">
    <property type="entry name" value="Nucleotide-diphossugar_trans"/>
</dbReference>
<evidence type="ECO:0000256" key="11">
    <source>
        <dbReference type="ARBA" id="ARBA00023136"/>
    </source>
</evidence>
<dbReference type="Pfam" id="PF13506">
    <property type="entry name" value="Glyco_transf_21"/>
    <property type="match status" value="1"/>
</dbReference>
<keyword evidence="10 15" id="KW-1133">Transmembrane helix</keyword>
<evidence type="ECO:0000256" key="2">
    <source>
        <dbReference type="ARBA" id="ARBA00004760"/>
    </source>
</evidence>
<dbReference type="PANTHER" id="PTHR12726:SF0">
    <property type="entry name" value="CERAMIDE GLUCOSYLTRANSFERASE"/>
    <property type="match status" value="1"/>
</dbReference>
<keyword evidence="9 15" id="KW-0812">Transmembrane</keyword>
<evidence type="ECO:0000256" key="9">
    <source>
        <dbReference type="ARBA" id="ARBA00022692"/>
    </source>
</evidence>
<dbReference type="GO" id="GO:0008120">
    <property type="term" value="F:ceramide glucosyltransferase activity"/>
    <property type="evidence" value="ECO:0007669"/>
    <property type="project" value="UniProtKB-EC"/>
</dbReference>
<evidence type="ECO:0000256" key="4">
    <source>
        <dbReference type="ARBA" id="ARBA00006739"/>
    </source>
</evidence>
<protein>
    <recommendedName>
        <fullName evidence="6">Ceramide glucosyltransferase</fullName>
        <ecNumber evidence="5">2.4.1.80</ecNumber>
    </recommendedName>
    <alternativeName>
        <fullName evidence="13">Glucosylceramide synthase</fullName>
    </alternativeName>
    <alternativeName>
        <fullName evidence="14">UDP-glucose ceramide glucosyltransferase</fullName>
    </alternativeName>
    <alternativeName>
        <fullName evidence="12">UDP-glucose:N-acylsphingosine D-glucosyltransferase</fullName>
    </alternativeName>
</protein>
<comment type="subcellular location">
    <subcellularLocation>
        <location evidence="1">Membrane</location>
        <topology evidence="1">Multi-pass membrane protein</topology>
    </subcellularLocation>
</comment>
<evidence type="ECO:0000256" key="13">
    <source>
        <dbReference type="ARBA" id="ARBA00031543"/>
    </source>
</evidence>
<comment type="similarity">
    <text evidence="4">Belongs to the glycosyltransferase 2 family.</text>
</comment>
<evidence type="ECO:0000256" key="10">
    <source>
        <dbReference type="ARBA" id="ARBA00022989"/>
    </source>
</evidence>
<dbReference type="EC" id="2.4.1.80" evidence="5"/>
<dbReference type="GO" id="GO:0016020">
    <property type="term" value="C:membrane"/>
    <property type="evidence" value="ECO:0007669"/>
    <property type="project" value="UniProtKB-SubCell"/>
</dbReference>
<feature type="transmembrane region" description="Helical" evidence="15">
    <location>
        <begin position="48"/>
        <end position="72"/>
    </location>
</feature>
<evidence type="ECO:0000256" key="12">
    <source>
        <dbReference type="ARBA" id="ARBA00031017"/>
    </source>
</evidence>
<evidence type="ECO:0000313" key="16">
    <source>
        <dbReference type="EMBL" id="SCU79886.1"/>
    </source>
</evidence>
<keyword evidence="8" id="KW-0808">Transferase</keyword>
<dbReference type="OrthoDB" id="1483400at2759"/>
<sequence length="558" mass="63221">MDWLGFLLNSLMVGLGRFSFVATASISPVAKEHNLLERGYGPRSSVWAFSGIVCLVWYFTVLALAYSGWIEIMRKYRDKKRLATQVDAREAVSIIRPCKGIETEMVACLESSILQEYPIHKFEVLFCVESRDDPCLPIIRELLAKHARHDLKLLVGKSGLEDYYGPNPKINNLSKGYRYARNDIIWVLDANVWVAPGILSRSIASLVKSLDNGTKTASRPVVLTHHIPLALSVSQNDHVVPLSARLDEMFMFSSHAKFYAGFNKVSIAPCVNGKSNLYRRSDLDRAVKDIGGAAKKTNLFKDKQIQQEARRITAKAVEMAHADVRNPFTELTADSQTGNIVEREVSAHDQLHHHGIEFFSTYIGEDNMIGTALWDMLGGRTGMTTDAVVQPLQFGVRDQGLRNYIDRRVRWLRVRKYMVLAATLLEPTTECFVIGIMGAWGLSWLLNGSFIIIFTLHCAAWCLSDRLQYLVLLHTIFQDDHIKDLPGFLMRTRNVPRGFADWWKIWLLRELLALPIWVKAMCGSVIDWRNKPFRIKSDLTAEELMPTSSTSGNRGLYQ</sequence>
<evidence type="ECO:0000256" key="1">
    <source>
        <dbReference type="ARBA" id="ARBA00004141"/>
    </source>
</evidence>
<evidence type="ECO:0000256" key="15">
    <source>
        <dbReference type="SAM" id="Phobius"/>
    </source>
</evidence>
<comment type="pathway">
    <text evidence="3">Sphingolipid metabolism.</text>
</comment>
<dbReference type="PANTHER" id="PTHR12726">
    <property type="entry name" value="CERAMIDE GLUCOSYLTRANSFERASE"/>
    <property type="match status" value="1"/>
</dbReference>
<feature type="transmembrane region" description="Helical" evidence="15">
    <location>
        <begin position="417"/>
        <end position="438"/>
    </location>
</feature>
<organism evidence="16 17">
    <name type="scientific">Lachancea dasiensis</name>
    <dbReference type="NCBI Taxonomy" id="1072105"/>
    <lineage>
        <taxon>Eukaryota</taxon>
        <taxon>Fungi</taxon>
        <taxon>Dikarya</taxon>
        <taxon>Ascomycota</taxon>
        <taxon>Saccharomycotina</taxon>
        <taxon>Saccharomycetes</taxon>
        <taxon>Saccharomycetales</taxon>
        <taxon>Saccharomycetaceae</taxon>
        <taxon>Lachancea</taxon>
    </lineage>
</organism>
<dbReference type="Proteomes" id="UP000190274">
    <property type="component" value="Chromosome B"/>
</dbReference>
<comment type="pathway">
    <text evidence="2">Lipid metabolism; sphingolipid metabolism.</text>
</comment>
<reference evidence="17" key="1">
    <citation type="submission" date="2016-03" db="EMBL/GenBank/DDBJ databases">
        <authorList>
            <person name="Devillers H."/>
        </authorList>
    </citation>
    <scope>NUCLEOTIDE SEQUENCE [LARGE SCALE GENOMIC DNA]</scope>
</reference>
<dbReference type="Gene3D" id="3.90.550.10">
    <property type="entry name" value="Spore Coat Polysaccharide Biosynthesis Protein SpsA, Chain A"/>
    <property type="match status" value="1"/>
</dbReference>
<dbReference type="SUPFAM" id="SSF53448">
    <property type="entry name" value="Nucleotide-diphospho-sugar transferases"/>
    <property type="match status" value="1"/>
</dbReference>
<evidence type="ECO:0000256" key="3">
    <source>
        <dbReference type="ARBA" id="ARBA00004991"/>
    </source>
</evidence>
<keyword evidence="17" id="KW-1185">Reference proteome</keyword>
<evidence type="ECO:0000256" key="7">
    <source>
        <dbReference type="ARBA" id="ARBA00022676"/>
    </source>
</evidence>
<feature type="transmembrane region" description="Helical" evidence="15">
    <location>
        <begin position="444"/>
        <end position="463"/>
    </location>
</feature>
<evidence type="ECO:0000256" key="8">
    <source>
        <dbReference type="ARBA" id="ARBA00022679"/>
    </source>
</evidence>
<gene>
    <name evidence="16" type="ORF">LADA_0B03818G</name>
</gene>